<sequence>MEEEAEIDRLPIDLLAHILVMITSFTDLAQASGVCRKWKQGVKQALARRKTLSFAGCKMDDDSTARLVRHAYSLKELDISRSRWGCQITDNGLYKISLAKCVSNLTSISLWGMTGITDKGVVQLVCGGFCSFCNQCPLTFMHFPFLHGDLIFFSFFSSSIDNLKQITSANSLQHLNVGGTFITDESLSAIADSCPRLNSIVLWSCRHVTENGLIVLVSKCRKLESINVWGTRVPLDCFIGLLTISPALKIKP</sequence>
<dbReference type="eggNOG" id="KOG1947">
    <property type="taxonomic scope" value="Eukaryota"/>
</dbReference>
<dbReference type="HOGENOM" id="CLU_073955_1_0_1"/>
<evidence type="ECO:0000259" key="1">
    <source>
        <dbReference type="Pfam" id="PF12937"/>
    </source>
</evidence>
<dbReference type="STRING" id="3641.A0A061DGE6"/>
<keyword evidence="3" id="KW-1185">Reference proteome</keyword>
<dbReference type="Proteomes" id="UP000026915">
    <property type="component" value="Chromosome 1"/>
</dbReference>
<dbReference type="InterPro" id="IPR001810">
    <property type="entry name" value="F-box_dom"/>
</dbReference>
<evidence type="ECO:0000313" key="2">
    <source>
        <dbReference type="EMBL" id="EOX91469.1"/>
    </source>
</evidence>
<dbReference type="Gene3D" id="3.80.10.10">
    <property type="entry name" value="Ribonuclease Inhibitor"/>
    <property type="match status" value="2"/>
</dbReference>
<dbReference type="EMBL" id="CM001879">
    <property type="protein sequence ID" value="EOX91469.1"/>
    <property type="molecule type" value="Genomic_DNA"/>
</dbReference>
<dbReference type="FunCoup" id="A0A061DGE6">
    <property type="interactions" value="114"/>
</dbReference>
<evidence type="ECO:0000313" key="3">
    <source>
        <dbReference type="Proteomes" id="UP000026915"/>
    </source>
</evidence>
<feature type="domain" description="F-box" evidence="1">
    <location>
        <begin position="7"/>
        <end position="42"/>
    </location>
</feature>
<dbReference type="InterPro" id="IPR032675">
    <property type="entry name" value="LRR_dom_sf"/>
</dbReference>
<dbReference type="AlphaFoldDB" id="A0A061DGE6"/>
<proteinExistence type="predicted"/>
<name>A0A061DGE6_THECC</name>
<dbReference type="PANTHER" id="PTHR13318:SF190">
    <property type="entry name" value="PARTNER OF PAIRED, ISOFORM B"/>
    <property type="match status" value="1"/>
</dbReference>
<gene>
    <name evidence="2" type="ORF">TCM_000652</name>
</gene>
<dbReference type="Pfam" id="PF12937">
    <property type="entry name" value="F-box-like"/>
    <property type="match status" value="1"/>
</dbReference>
<dbReference type="SMART" id="SM00367">
    <property type="entry name" value="LRR_CC"/>
    <property type="match status" value="4"/>
</dbReference>
<dbReference type="InterPro" id="IPR006553">
    <property type="entry name" value="Leu-rich_rpt_Cys-con_subtyp"/>
</dbReference>
<reference evidence="2 3" key="1">
    <citation type="journal article" date="2013" name="Genome Biol.">
        <title>The genome sequence of the most widely cultivated cacao type and its use to identify candidate genes regulating pod color.</title>
        <authorList>
            <person name="Motamayor J.C."/>
            <person name="Mockaitis K."/>
            <person name="Schmutz J."/>
            <person name="Haiminen N."/>
            <person name="Iii D.L."/>
            <person name="Cornejo O."/>
            <person name="Findley S.D."/>
            <person name="Zheng P."/>
            <person name="Utro F."/>
            <person name="Royaert S."/>
            <person name="Saski C."/>
            <person name="Jenkins J."/>
            <person name="Podicheti R."/>
            <person name="Zhao M."/>
            <person name="Scheffler B.E."/>
            <person name="Stack J.C."/>
            <person name="Feltus F.A."/>
            <person name="Mustiga G.M."/>
            <person name="Amores F."/>
            <person name="Phillips W."/>
            <person name="Marelli J.P."/>
            <person name="May G.D."/>
            <person name="Shapiro H."/>
            <person name="Ma J."/>
            <person name="Bustamante C.D."/>
            <person name="Schnell R.J."/>
            <person name="Main D."/>
            <person name="Gilbert D."/>
            <person name="Parida L."/>
            <person name="Kuhn D.N."/>
        </authorList>
    </citation>
    <scope>NUCLEOTIDE SEQUENCE [LARGE SCALE GENOMIC DNA]</scope>
    <source>
        <strain evidence="3">cv. Matina 1-6</strain>
    </source>
</reference>
<dbReference type="PANTHER" id="PTHR13318">
    <property type="entry name" value="PARTNER OF PAIRED, ISOFORM B-RELATED"/>
    <property type="match status" value="1"/>
</dbReference>
<dbReference type="Pfam" id="PF13516">
    <property type="entry name" value="LRR_6"/>
    <property type="match status" value="1"/>
</dbReference>
<protein>
    <submittedName>
        <fullName evidence="2">F-box/RNI-like superfamily protein isoform 4</fullName>
    </submittedName>
</protein>
<dbReference type="SUPFAM" id="SSF52047">
    <property type="entry name" value="RNI-like"/>
    <property type="match status" value="1"/>
</dbReference>
<organism evidence="2 3">
    <name type="scientific">Theobroma cacao</name>
    <name type="common">Cacao</name>
    <name type="synonym">Cocoa</name>
    <dbReference type="NCBI Taxonomy" id="3641"/>
    <lineage>
        <taxon>Eukaryota</taxon>
        <taxon>Viridiplantae</taxon>
        <taxon>Streptophyta</taxon>
        <taxon>Embryophyta</taxon>
        <taxon>Tracheophyta</taxon>
        <taxon>Spermatophyta</taxon>
        <taxon>Magnoliopsida</taxon>
        <taxon>eudicotyledons</taxon>
        <taxon>Gunneridae</taxon>
        <taxon>Pentapetalae</taxon>
        <taxon>rosids</taxon>
        <taxon>malvids</taxon>
        <taxon>Malvales</taxon>
        <taxon>Malvaceae</taxon>
        <taxon>Byttnerioideae</taxon>
        <taxon>Theobroma</taxon>
    </lineage>
</organism>
<dbReference type="OMA" id="FSGWKVD"/>
<dbReference type="GO" id="GO:0031146">
    <property type="term" value="P:SCF-dependent proteasomal ubiquitin-dependent protein catabolic process"/>
    <property type="evidence" value="ECO:0000318"/>
    <property type="project" value="GO_Central"/>
</dbReference>
<dbReference type="InterPro" id="IPR001611">
    <property type="entry name" value="Leu-rich_rpt"/>
</dbReference>
<dbReference type="InParanoid" id="A0A061DGE6"/>
<dbReference type="InterPro" id="IPR036047">
    <property type="entry name" value="F-box-like_dom_sf"/>
</dbReference>
<dbReference type="Gramene" id="EOX91469">
    <property type="protein sequence ID" value="EOX91469"/>
    <property type="gene ID" value="TCM_000652"/>
</dbReference>
<accession>A0A061DGE6</accession>
<dbReference type="Gene3D" id="1.20.1280.50">
    <property type="match status" value="1"/>
</dbReference>
<dbReference type="SUPFAM" id="SSF81383">
    <property type="entry name" value="F-box domain"/>
    <property type="match status" value="1"/>
</dbReference>
<dbReference type="GO" id="GO:0019005">
    <property type="term" value="C:SCF ubiquitin ligase complex"/>
    <property type="evidence" value="ECO:0000318"/>
    <property type="project" value="GO_Central"/>
</dbReference>